<keyword evidence="2" id="KW-1185">Reference proteome</keyword>
<name>A0ABN7TNW3_9BACL</name>
<gene>
    <name evidence="1" type="ORF">PAECIP111802_04376</name>
</gene>
<reference evidence="1 2" key="1">
    <citation type="submission" date="2021-06" db="EMBL/GenBank/DDBJ databases">
        <authorList>
            <person name="Criscuolo A."/>
        </authorList>
    </citation>
    <scope>NUCLEOTIDE SEQUENCE [LARGE SCALE GENOMIC DNA]</scope>
    <source>
        <strain evidence="2">CIP 111802</strain>
    </source>
</reference>
<dbReference type="Proteomes" id="UP000730618">
    <property type="component" value="Unassembled WGS sequence"/>
</dbReference>
<organism evidence="1 2">
    <name type="scientific">Paenibacillus allorhizosphaerae</name>
    <dbReference type="NCBI Taxonomy" id="2849866"/>
    <lineage>
        <taxon>Bacteria</taxon>
        <taxon>Bacillati</taxon>
        <taxon>Bacillota</taxon>
        <taxon>Bacilli</taxon>
        <taxon>Bacillales</taxon>
        <taxon>Paenibacillaceae</taxon>
        <taxon>Paenibacillus</taxon>
    </lineage>
</organism>
<dbReference type="RefSeq" id="WP_218100669.1">
    <property type="nucleotide sequence ID" value="NZ_CAJVCE010000013.1"/>
</dbReference>
<dbReference type="EMBL" id="CAJVCE010000013">
    <property type="protein sequence ID" value="CAG7649007.1"/>
    <property type="molecule type" value="Genomic_DNA"/>
</dbReference>
<protein>
    <submittedName>
        <fullName evidence="1">Uncharacterized protein</fullName>
    </submittedName>
</protein>
<sequence>MKAIYPISAEKCRPFYGKPVCIFLKDGSEIFGTLSRVDGQKLILNEGPATAAAKAKASKTAVLSKKAASRKARPANESARTFGPGVFPGFRPFGGAIVLDLPIVARVFTFT</sequence>
<evidence type="ECO:0000313" key="1">
    <source>
        <dbReference type="EMBL" id="CAG7649007.1"/>
    </source>
</evidence>
<accession>A0ABN7TNW3</accession>
<comment type="caution">
    <text evidence="1">The sequence shown here is derived from an EMBL/GenBank/DDBJ whole genome shotgun (WGS) entry which is preliminary data.</text>
</comment>
<proteinExistence type="predicted"/>
<evidence type="ECO:0000313" key="2">
    <source>
        <dbReference type="Proteomes" id="UP000730618"/>
    </source>
</evidence>